<proteinExistence type="predicted"/>
<dbReference type="EMBL" id="SOAW01000001">
    <property type="protein sequence ID" value="TDT33255.1"/>
    <property type="molecule type" value="Genomic_DNA"/>
</dbReference>
<keyword evidence="2" id="KW-1185">Reference proteome</keyword>
<organism evidence="1 2">
    <name type="scientific">Naumannella halotolerans</name>
    <dbReference type="NCBI Taxonomy" id="993414"/>
    <lineage>
        <taxon>Bacteria</taxon>
        <taxon>Bacillati</taxon>
        <taxon>Actinomycetota</taxon>
        <taxon>Actinomycetes</taxon>
        <taxon>Propionibacteriales</taxon>
        <taxon>Propionibacteriaceae</taxon>
        <taxon>Naumannella</taxon>
    </lineage>
</organism>
<sequence length="79" mass="8691">MRMDPVDWDGYTVYEEFFRLEASDRSGTACHYVGTMGAIAMIWEGAEATDPPDSEIQRAVEQLNGADRSAVRSCATGAR</sequence>
<evidence type="ECO:0000313" key="1">
    <source>
        <dbReference type="EMBL" id="TDT33255.1"/>
    </source>
</evidence>
<dbReference type="AlphaFoldDB" id="A0A4R7J7N4"/>
<dbReference type="RefSeq" id="WP_133753797.1">
    <property type="nucleotide sequence ID" value="NZ_SOAW01000001.1"/>
</dbReference>
<gene>
    <name evidence="1" type="ORF">CLV29_0860</name>
</gene>
<reference evidence="1 2" key="1">
    <citation type="submission" date="2019-03" db="EMBL/GenBank/DDBJ databases">
        <title>Genomic Encyclopedia of Archaeal and Bacterial Type Strains, Phase II (KMG-II): from individual species to whole genera.</title>
        <authorList>
            <person name="Goeker M."/>
        </authorList>
    </citation>
    <scope>NUCLEOTIDE SEQUENCE [LARGE SCALE GENOMIC DNA]</scope>
    <source>
        <strain evidence="1 2">DSM 24323</strain>
    </source>
</reference>
<accession>A0A4R7J7N4</accession>
<dbReference type="Proteomes" id="UP000295371">
    <property type="component" value="Unassembled WGS sequence"/>
</dbReference>
<protein>
    <submittedName>
        <fullName evidence="1">Uncharacterized protein</fullName>
    </submittedName>
</protein>
<comment type="caution">
    <text evidence="1">The sequence shown here is derived from an EMBL/GenBank/DDBJ whole genome shotgun (WGS) entry which is preliminary data.</text>
</comment>
<name>A0A4R7J7N4_9ACTN</name>
<evidence type="ECO:0000313" key="2">
    <source>
        <dbReference type="Proteomes" id="UP000295371"/>
    </source>
</evidence>